<evidence type="ECO:0000313" key="3">
    <source>
        <dbReference type="Proteomes" id="UP000027997"/>
    </source>
</evidence>
<dbReference type="PANTHER" id="PTHR40254">
    <property type="entry name" value="BLR0577 PROTEIN"/>
    <property type="match status" value="1"/>
</dbReference>
<keyword evidence="3" id="KW-1185">Reference proteome</keyword>
<accession>A0A081K8S4</accession>
<dbReference type="Pfam" id="PF13454">
    <property type="entry name" value="NAD_binding_9"/>
    <property type="match status" value="1"/>
</dbReference>
<reference evidence="2 3" key="1">
    <citation type="submission" date="2014-06" db="EMBL/GenBank/DDBJ databases">
        <title>Whole Genome Sequences of Three Symbiotic Endozoicomonas Bacteria.</title>
        <authorList>
            <person name="Neave M.J."/>
            <person name="Apprill A."/>
            <person name="Voolstra C.R."/>
        </authorList>
    </citation>
    <scope>NUCLEOTIDE SEQUENCE [LARGE SCALE GENOMIC DNA]</scope>
    <source>
        <strain evidence="2 3">DSM 22380</strain>
    </source>
</reference>
<sequence>MNTDSTLLQSPSLFLQRGTTQDDIKIGGNPLKYAVSHRVAQDDIKVGGSNFKYMAVHQIVVIGGGYSGTISAANSLKASSQYGVPTKVTIYEREAAAQRCGGLAYGRDSALKGHYLNIQPHRLTIDRQHPEDCVEYLSKLRSCSVECVNKQNDISRHEYQKYISHYLNKALVHAPPGSVIDWKQEQVVNLKPDEGRVLIKTSNREKESGYHSAIVATGIQLTKKPLGFIKSTSERYIHSIYNPQSYEQIKSLSETRQPHGDAVVIGTGLSAFDAVIALRFQGFKGKIYCISRECNIHYRYDKEHSHKVGKAKRPDFLDLVNKETKASEIEEWVIEYIKRELRDRTLLAPDVNQGVHLENLMKGAEPFVSELVAKLNPETSKYLLQTHKSAIGTHRVGVIPKVYDFVQGQQDSGQCEFLKDNFVRVECDSDGVTYELESFGGTSKKCAVLINATGDNQTYKPELVQELWVNLLKNKYASSHFLGGVKVDSFGRMISENGETVDNVYLSGPMTSGDAIERRGRLGAFLINTGELRDRSEVSGKNAVSKKLGELLEIAQNVPDSSGAYQRAKQRVIKL</sequence>
<proteinExistence type="predicted"/>
<protein>
    <recommendedName>
        <fullName evidence="1">FAD-dependent urate hydroxylase HpyO/Asp monooxygenase CreE-like FAD/NAD(P)-binding domain-containing protein</fullName>
    </recommendedName>
</protein>
<dbReference type="SUPFAM" id="SSF51905">
    <property type="entry name" value="FAD/NAD(P)-binding domain"/>
    <property type="match status" value="1"/>
</dbReference>
<dbReference type="InterPro" id="IPR038732">
    <property type="entry name" value="HpyO/CreE_NAD-binding"/>
</dbReference>
<dbReference type="PRINTS" id="PR00411">
    <property type="entry name" value="PNDRDTASEI"/>
</dbReference>
<feature type="domain" description="FAD-dependent urate hydroxylase HpyO/Asp monooxygenase CreE-like FAD/NAD(P)-binding" evidence="1">
    <location>
        <begin position="60"/>
        <end position="219"/>
    </location>
</feature>
<comment type="caution">
    <text evidence="2">The sequence shown here is derived from an EMBL/GenBank/DDBJ whole genome shotgun (WGS) entry which is preliminary data.</text>
</comment>
<gene>
    <name evidence="2" type="ORF">GV64_07190</name>
</gene>
<dbReference type="Proteomes" id="UP000027997">
    <property type="component" value="Unassembled WGS sequence"/>
</dbReference>
<evidence type="ECO:0000259" key="1">
    <source>
        <dbReference type="Pfam" id="PF13454"/>
    </source>
</evidence>
<dbReference type="RefSeq" id="WP_020580863.1">
    <property type="nucleotide sequence ID" value="NZ_JOJP01000001.1"/>
</dbReference>
<dbReference type="PANTHER" id="PTHR40254:SF1">
    <property type="entry name" value="BLR0577 PROTEIN"/>
    <property type="match status" value="1"/>
</dbReference>
<dbReference type="EMBL" id="JOJP01000001">
    <property type="protein sequence ID" value="KEI70550.1"/>
    <property type="molecule type" value="Genomic_DNA"/>
</dbReference>
<dbReference type="InterPro" id="IPR052189">
    <property type="entry name" value="L-asp_N-monooxygenase_NS-form"/>
</dbReference>
<dbReference type="AlphaFoldDB" id="A0A081K8S4"/>
<dbReference type="STRING" id="305900.GV64_07190"/>
<organism evidence="2 3">
    <name type="scientific">Endozoicomonas elysicola</name>
    <dbReference type="NCBI Taxonomy" id="305900"/>
    <lineage>
        <taxon>Bacteria</taxon>
        <taxon>Pseudomonadati</taxon>
        <taxon>Pseudomonadota</taxon>
        <taxon>Gammaproteobacteria</taxon>
        <taxon>Oceanospirillales</taxon>
        <taxon>Endozoicomonadaceae</taxon>
        <taxon>Endozoicomonas</taxon>
    </lineage>
</organism>
<dbReference type="Gene3D" id="3.50.50.60">
    <property type="entry name" value="FAD/NAD(P)-binding domain"/>
    <property type="match status" value="1"/>
</dbReference>
<dbReference type="eggNOG" id="COG4529">
    <property type="taxonomic scope" value="Bacteria"/>
</dbReference>
<name>A0A081K8S4_9GAMM</name>
<evidence type="ECO:0000313" key="2">
    <source>
        <dbReference type="EMBL" id="KEI70550.1"/>
    </source>
</evidence>
<dbReference type="InterPro" id="IPR036188">
    <property type="entry name" value="FAD/NAD-bd_sf"/>
</dbReference>